<organism evidence="2 3">
    <name type="scientific">Rhizoctonia solani 123E</name>
    <dbReference type="NCBI Taxonomy" id="1423351"/>
    <lineage>
        <taxon>Eukaryota</taxon>
        <taxon>Fungi</taxon>
        <taxon>Dikarya</taxon>
        <taxon>Basidiomycota</taxon>
        <taxon>Agaricomycotina</taxon>
        <taxon>Agaricomycetes</taxon>
        <taxon>Cantharellales</taxon>
        <taxon>Ceratobasidiaceae</taxon>
        <taxon>Rhizoctonia</taxon>
    </lineage>
</organism>
<evidence type="ECO:0008006" key="4">
    <source>
        <dbReference type="Google" id="ProtNLM"/>
    </source>
</evidence>
<gene>
    <name evidence="2" type="ORF">V565_055960</name>
</gene>
<evidence type="ECO:0000313" key="2">
    <source>
        <dbReference type="EMBL" id="KEP51764.1"/>
    </source>
</evidence>
<dbReference type="AlphaFoldDB" id="A0A074RXV0"/>
<dbReference type="Proteomes" id="UP000027456">
    <property type="component" value="Unassembled WGS sequence"/>
</dbReference>
<dbReference type="STRING" id="1423351.A0A074RXV0"/>
<reference evidence="2 3" key="1">
    <citation type="submission" date="2013-12" db="EMBL/GenBank/DDBJ databases">
        <authorList>
            <person name="Cubeta M."/>
            <person name="Pakala S."/>
            <person name="Fedorova N."/>
            <person name="Thomas E."/>
            <person name="Dean R."/>
            <person name="Jabaji S."/>
            <person name="Neate S."/>
            <person name="Toda T."/>
            <person name="Tavantzis S."/>
            <person name="Vilgalys R."/>
            <person name="Bharathan N."/>
            <person name="Pakala S."/>
            <person name="Losada L.S."/>
            <person name="Zafar N."/>
            <person name="Nierman W."/>
        </authorList>
    </citation>
    <scope>NUCLEOTIDE SEQUENCE [LARGE SCALE GENOMIC DNA]</scope>
    <source>
        <strain evidence="2 3">123E</strain>
    </source>
</reference>
<protein>
    <recommendedName>
        <fullName evidence="4">BTB domain-containing protein</fullName>
    </recommendedName>
</protein>
<accession>A0A074RXV0</accession>
<evidence type="ECO:0000256" key="1">
    <source>
        <dbReference type="SAM" id="MobiDB-lite"/>
    </source>
</evidence>
<feature type="compositionally biased region" description="Basic and acidic residues" evidence="1">
    <location>
        <begin position="241"/>
        <end position="377"/>
    </location>
</feature>
<name>A0A074RXV0_9AGAM</name>
<dbReference type="EMBL" id="AZST01000145">
    <property type="protein sequence ID" value="KEP51764.1"/>
    <property type="molecule type" value="Genomic_DNA"/>
</dbReference>
<keyword evidence="3" id="KW-1185">Reference proteome</keyword>
<feature type="region of interest" description="Disordered" evidence="1">
    <location>
        <begin position="241"/>
        <end position="385"/>
    </location>
</feature>
<comment type="caution">
    <text evidence="2">The sequence shown here is derived from an EMBL/GenBank/DDBJ whole genome shotgun (WGS) entry which is preliminary data.</text>
</comment>
<evidence type="ECO:0000313" key="3">
    <source>
        <dbReference type="Proteomes" id="UP000027456"/>
    </source>
</evidence>
<dbReference type="OrthoDB" id="2593747at2759"/>
<dbReference type="HOGENOM" id="CLU_060586_1_0_1"/>
<sequence>MIESMASSISHLSTPVSVNIPPSVISEIERTQGKPEELKMPDPVAPFGSVELNTVSDPPTVVDLGDGDIELKVNNTVFKTHKHLLNDFGRLKEMIKGMERYNTGTPCISIYRDERGVEDFRNMFKILYATLVKGPFEFDAPILISSLRIATAYEFPELRKFSIDRLESASLCALQRIQLAREFDLTAWDEAAFLELATREEPITKEEARELGFEKFEELAKAREDEKRKKGAEDERIRREAEERKKMEEEAQRQREEEERKKKEEEETQRQREEEERKKREEEETQRQREEDERKKQEEEERKKQEEEAQRQREEEERKKKEEEEAQRQREEEERKKKEEEDAQRQREEEERKKQEAAAEAEAQRQRDEAAKAEAEKAQPPPENK</sequence>
<proteinExistence type="predicted"/>